<evidence type="ECO:0000313" key="2">
    <source>
        <dbReference type="Proteomes" id="UP000255509"/>
    </source>
</evidence>
<dbReference type="EMBL" id="UGXS01000004">
    <property type="protein sequence ID" value="SUH14101.1"/>
    <property type="molecule type" value="Genomic_DNA"/>
</dbReference>
<sequence length="55" mass="6088">MVALWINNRAFLLGVRAPQQEDDPFAVLVNQAYHFIRKSFPPQAGIESAPGLPVP</sequence>
<dbReference type="AlphaFoldDB" id="A0A379W4R8"/>
<proteinExistence type="predicted"/>
<reference evidence="1 2" key="1">
    <citation type="submission" date="2018-06" db="EMBL/GenBank/DDBJ databases">
        <authorList>
            <consortium name="Pathogen Informatics"/>
            <person name="Doyle S."/>
        </authorList>
    </citation>
    <scope>NUCLEOTIDE SEQUENCE [LARGE SCALE GENOMIC DNA]</scope>
    <source>
        <strain evidence="1 2">NCTC8258</strain>
    </source>
</reference>
<dbReference type="Proteomes" id="UP000255509">
    <property type="component" value="Unassembled WGS sequence"/>
</dbReference>
<organism evidence="1 2">
    <name type="scientific">Salmonella enterica I</name>
    <dbReference type="NCBI Taxonomy" id="59201"/>
    <lineage>
        <taxon>Bacteria</taxon>
        <taxon>Pseudomonadati</taxon>
        <taxon>Pseudomonadota</taxon>
        <taxon>Gammaproteobacteria</taxon>
        <taxon>Enterobacterales</taxon>
        <taxon>Enterobacteriaceae</taxon>
        <taxon>Salmonella</taxon>
    </lineage>
</organism>
<evidence type="ECO:0000313" key="1">
    <source>
        <dbReference type="EMBL" id="SUH14101.1"/>
    </source>
</evidence>
<gene>
    <name evidence="1" type="ORF">NCTC8258_01777</name>
</gene>
<name>A0A379W4R8_SALET</name>
<protein>
    <submittedName>
        <fullName evidence="1">Uncharacterized protein</fullName>
    </submittedName>
</protein>
<accession>A0A379W4R8</accession>